<dbReference type="RefSeq" id="WP_234585229.1">
    <property type="nucleotide sequence ID" value="NZ_CAMIPG010000006.1"/>
</dbReference>
<keyword evidence="5" id="KW-1185">Reference proteome</keyword>
<dbReference type="InterPro" id="IPR036937">
    <property type="entry name" value="Adhesion_dom_fimbrial_sf"/>
</dbReference>
<feature type="domain" description="Fimbrial adhesin MrpH N-terminal" evidence="2">
    <location>
        <begin position="22"/>
        <end position="167"/>
    </location>
</feature>
<dbReference type="Proteomes" id="UP001056873">
    <property type="component" value="Chromosome"/>
</dbReference>
<dbReference type="EMBL" id="CP074347">
    <property type="protein sequence ID" value="USU99369.1"/>
    <property type="molecule type" value="Genomic_DNA"/>
</dbReference>
<sequence>MQRIYLRGILLLLGLTPGFCSAQVYSYISESSGSSSDAGYKFVIESWDTDDPSPNPCYGQSSCAVGINHRHTGADTGGTAPVNPSASIVGSAAHPQIVTLKTIGELSRYYQSIYPLPIQGDTRHLGESITQECVGLFYSTGSSSSVSGEHARLMPGSVCGIAPPPVGVCSIDEEQLDLNHGVLQENELAGNTARGSLHVHCSQKMDIVMYIRTANHGRLELGEEAGVYTTLRVNDVPGNEGYPFSADEFGVTIPVTSTLGVTGTVKAGDYSGQSVAILALP</sequence>
<evidence type="ECO:0000256" key="1">
    <source>
        <dbReference type="SAM" id="SignalP"/>
    </source>
</evidence>
<evidence type="ECO:0000259" key="3">
    <source>
        <dbReference type="Pfam" id="PF24223"/>
    </source>
</evidence>
<dbReference type="Gene3D" id="2.60.40.1090">
    <property type="entry name" value="Fimbrial-type adhesion domain"/>
    <property type="match status" value="1"/>
</dbReference>
<dbReference type="InterPro" id="IPR057009">
    <property type="entry name" value="MrpH_N"/>
</dbReference>
<name>A0ABY5CNU5_9GAMM</name>
<feature type="domain" description="Fimbrial adhesin MrpH C-terminal" evidence="3">
    <location>
        <begin position="169"/>
        <end position="281"/>
    </location>
</feature>
<dbReference type="CDD" id="cd22566">
    <property type="entry name" value="MrpH-like"/>
    <property type="match status" value="1"/>
</dbReference>
<feature type="chain" id="PRO_5046447005" evidence="1">
    <location>
        <begin position="23"/>
        <end position="281"/>
    </location>
</feature>
<feature type="signal peptide" evidence="1">
    <location>
        <begin position="1"/>
        <end position="22"/>
    </location>
</feature>
<evidence type="ECO:0000259" key="2">
    <source>
        <dbReference type="Pfam" id="PF24222"/>
    </source>
</evidence>
<evidence type="ECO:0000313" key="4">
    <source>
        <dbReference type="EMBL" id="USU99369.1"/>
    </source>
</evidence>
<gene>
    <name evidence="4" type="ORF">KFQ06_15005</name>
</gene>
<dbReference type="Pfam" id="PF24222">
    <property type="entry name" value="MrpH_N"/>
    <property type="match status" value="1"/>
</dbReference>
<proteinExistence type="predicted"/>
<dbReference type="InterPro" id="IPR057010">
    <property type="entry name" value="MrpH_C"/>
</dbReference>
<organism evidence="4 5">
    <name type="scientific">Serratia entomophila</name>
    <dbReference type="NCBI Taxonomy" id="42906"/>
    <lineage>
        <taxon>Bacteria</taxon>
        <taxon>Pseudomonadati</taxon>
        <taxon>Pseudomonadota</taxon>
        <taxon>Gammaproteobacteria</taxon>
        <taxon>Enterobacterales</taxon>
        <taxon>Yersiniaceae</taxon>
        <taxon>Serratia</taxon>
    </lineage>
</organism>
<protein>
    <submittedName>
        <fullName evidence="4">Adhesin</fullName>
    </submittedName>
</protein>
<reference evidence="4" key="1">
    <citation type="journal article" date="2022" name="BMC Genomics">
        <title>Genome sequence of the entomopathogenic Serratia entomophila isolate 626 and characterisation of the species specific itaconate degradation pathway.</title>
        <authorList>
            <person name="Vaughan A.L."/>
            <person name="Altermann E."/>
            <person name="Glare T.R."/>
            <person name="Hurst M.R.H."/>
        </authorList>
    </citation>
    <scope>NUCLEOTIDE SEQUENCE</scope>
    <source>
        <strain evidence="4">626</strain>
    </source>
</reference>
<dbReference type="GeneID" id="75023340"/>
<dbReference type="Pfam" id="PF24223">
    <property type="entry name" value="MrpH_C"/>
    <property type="match status" value="1"/>
</dbReference>
<keyword evidence="1" id="KW-0732">Signal</keyword>
<accession>A0ABY5CNU5</accession>
<evidence type="ECO:0000313" key="5">
    <source>
        <dbReference type="Proteomes" id="UP001056873"/>
    </source>
</evidence>